<dbReference type="SUPFAM" id="SSF81301">
    <property type="entry name" value="Nucleotidyltransferase"/>
    <property type="match status" value="1"/>
</dbReference>
<evidence type="ECO:0000256" key="1">
    <source>
        <dbReference type="ARBA" id="ARBA00022679"/>
    </source>
</evidence>
<keyword evidence="3" id="KW-0677">Repeat</keyword>
<dbReference type="EC" id="2.7.7.59" evidence="7"/>
<keyword evidence="5 7" id="KW-0460">Magnesium</keyword>
<evidence type="ECO:0000313" key="11">
    <source>
        <dbReference type="Proteomes" id="UP000886469"/>
    </source>
</evidence>
<dbReference type="Gene3D" id="1.10.3210.10">
    <property type="entry name" value="Hypothetical protein af1432"/>
    <property type="match status" value="1"/>
</dbReference>
<dbReference type="CDD" id="cd05401">
    <property type="entry name" value="NT_GlnE_GlnD_like"/>
    <property type="match status" value="1"/>
</dbReference>
<comment type="cofactor">
    <cofactor evidence="7">
        <name>Mg(2+)</name>
        <dbReference type="ChEBI" id="CHEBI:18420"/>
    </cofactor>
</comment>
<keyword evidence="1 7" id="KW-0808">Transferase</keyword>
<dbReference type="NCBIfam" id="NF002837">
    <property type="entry name" value="PRK03059.1"/>
    <property type="match status" value="1"/>
</dbReference>
<proteinExistence type="inferred from homology"/>
<evidence type="ECO:0000259" key="8">
    <source>
        <dbReference type="PROSITE" id="PS51671"/>
    </source>
</evidence>
<reference evidence="10" key="1">
    <citation type="submission" date="2019-03" db="EMBL/GenBank/DDBJ databases">
        <title>Metabolic reconstructions from genomes of highly enriched 'Candidatus Accumulibacter' and 'Candidatus Competibacter' bioreactor populations.</title>
        <authorList>
            <person name="Annavajhala M.K."/>
            <person name="Welles L."/>
            <person name="Abbas B."/>
            <person name="Sorokin D."/>
            <person name="Park H."/>
            <person name="Van Loosdrecht M."/>
            <person name="Chandran K."/>
        </authorList>
    </citation>
    <scope>NUCLEOTIDE SEQUENCE</scope>
    <source>
        <strain evidence="10">SBR_L</strain>
    </source>
</reference>
<dbReference type="Proteomes" id="UP000886469">
    <property type="component" value="Unassembled WGS sequence"/>
</dbReference>
<dbReference type="CDD" id="cd00077">
    <property type="entry name" value="HDc"/>
    <property type="match status" value="1"/>
</dbReference>
<gene>
    <name evidence="7" type="primary">glnD</name>
    <name evidence="10" type="ORF">E4Q08_15125</name>
</gene>
<dbReference type="PANTHER" id="PTHR47320">
    <property type="entry name" value="BIFUNCTIONAL URIDYLYLTRANSFERASE/URIDYLYL-REMOVING ENZYME"/>
    <property type="match status" value="1"/>
</dbReference>
<feature type="domain" description="ACT" evidence="8">
    <location>
        <begin position="798"/>
        <end position="866"/>
    </location>
</feature>
<comment type="caution">
    <text evidence="10">The sequence shown here is derived from an EMBL/GenBank/DDBJ whole genome shotgun (WGS) entry which is preliminary data.</text>
</comment>
<dbReference type="EC" id="3.1.4.-" evidence="7"/>
<evidence type="ECO:0000256" key="3">
    <source>
        <dbReference type="ARBA" id="ARBA00022737"/>
    </source>
</evidence>
<dbReference type="CDD" id="cd04899">
    <property type="entry name" value="ACT_ACR-UUR-like_2"/>
    <property type="match status" value="1"/>
</dbReference>
<feature type="domain" description="ACT" evidence="8">
    <location>
        <begin position="684"/>
        <end position="764"/>
    </location>
</feature>
<dbReference type="InterPro" id="IPR002934">
    <property type="entry name" value="Polymerase_NTP_transf_dom"/>
</dbReference>
<keyword evidence="4 7" id="KW-0378">Hydrolase</keyword>
<dbReference type="PIRSF" id="PIRSF006288">
    <property type="entry name" value="PII_uridyltransf"/>
    <property type="match status" value="1"/>
</dbReference>
<comment type="catalytic activity">
    <reaction evidence="7">
        <text>[protein-PII]-L-tyrosine + UTP = [protein-PII]-uridylyl-L-tyrosine + diphosphate</text>
        <dbReference type="Rhea" id="RHEA:13673"/>
        <dbReference type="Rhea" id="RHEA-COMP:12147"/>
        <dbReference type="Rhea" id="RHEA-COMP:12148"/>
        <dbReference type="ChEBI" id="CHEBI:33019"/>
        <dbReference type="ChEBI" id="CHEBI:46398"/>
        <dbReference type="ChEBI" id="CHEBI:46858"/>
        <dbReference type="ChEBI" id="CHEBI:90602"/>
        <dbReference type="EC" id="2.7.7.59"/>
    </reaction>
</comment>
<dbReference type="CDD" id="cd04900">
    <property type="entry name" value="ACT_UUR-like_1"/>
    <property type="match status" value="1"/>
</dbReference>
<dbReference type="InterPro" id="IPR002912">
    <property type="entry name" value="ACT_dom"/>
</dbReference>
<comment type="similarity">
    <text evidence="7">Belongs to the GlnD family.</text>
</comment>
<dbReference type="SMART" id="SM00471">
    <property type="entry name" value="HDc"/>
    <property type="match status" value="1"/>
</dbReference>
<protein>
    <recommendedName>
        <fullName evidence="7">Bifunctional uridylyltransferase/uridylyl-removing enzyme</fullName>
        <shortName evidence="7">UTase/UR</shortName>
    </recommendedName>
    <alternativeName>
        <fullName evidence="7">Bifunctional [protein-PII] modification enzyme</fullName>
    </alternativeName>
    <alternativeName>
        <fullName evidence="7">Bifunctional nitrogen sensor protein</fullName>
    </alternativeName>
    <domain>
        <recommendedName>
            <fullName evidence="7">[Protein-PII] uridylyltransferase</fullName>
            <shortName evidence="7">PII uridylyltransferase</shortName>
            <shortName evidence="7">UTase</shortName>
            <ecNumber evidence="7">2.7.7.59</ecNumber>
        </recommendedName>
    </domain>
    <domain>
        <recommendedName>
            <fullName evidence="7">[Protein-PII]-UMP uridylyl-removing enzyme</fullName>
            <shortName evidence="7">UR</shortName>
            <ecNumber evidence="7">3.1.4.-</ecNumber>
        </recommendedName>
    </domain>
</protein>
<dbReference type="HAMAP" id="MF_00277">
    <property type="entry name" value="PII_uridylyl_transf"/>
    <property type="match status" value="1"/>
</dbReference>
<feature type="region of interest" description="Uridylyltransferase" evidence="7">
    <location>
        <begin position="1"/>
        <end position="324"/>
    </location>
</feature>
<evidence type="ECO:0000256" key="7">
    <source>
        <dbReference type="HAMAP-Rule" id="MF_00277"/>
    </source>
</evidence>
<dbReference type="InterPro" id="IPR003607">
    <property type="entry name" value="HD/PDEase_dom"/>
</dbReference>
<dbReference type="NCBIfam" id="TIGR01693">
    <property type="entry name" value="UTase_glnD"/>
    <property type="match status" value="1"/>
</dbReference>
<dbReference type="SUPFAM" id="SSF55021">
    <property type="entry name" value="ACT-like"/>
    <property type="match status" value="2"/>
</dbReference>
<comment type="function">
    <text evidence="7">Modifies, by uridylylation and deuridylylation, the PII regulatory proteins (GlnB and homologs), in response to the nitrogen status of the cell that GlnD senses through the glutamine level. Under low glutamine levels, catalyzes the conversion of the PII proteins and UTP to PII-UMP and PPi, while under higher glutamine levels, GlnD hydrolyzes PII-UMP to PII and UMP (deuridylylation). Thus, controls uridylylation state and activity of the PII proteins, and plays an important role in the regulation of nitrogen metabolism.</text>
</comment>
<comment type="domain">
    <text evidence="7">Has four distinct domains: an N-terminal nucleotidyltransferase (NT) domain responsible for UTase activity, a central HD domain that encodes UR activity, and two C-terminal ACT domains that seem to have a role in glutamine sensing.</text>
</comment>
<evidence type="ECO:0000256" key="5">
    <source>
        <dbReference type="ARBA" id="ARBA00022842"/>
    </source>
</evidence>
<feature type="domain" description="HD" evidence="9">
    <location>
        <begin position="443"/>
        <end position="565"/>
    </location>
</feature>
<dbReference type="GO" id="GO:0008773">
    <property type="term" value="F:[protein-PII] uridylyltransferase activity"/>
    <property type="evidence" value="ECO:0007669"/>
    <property type="project" value="UniProtKB-EC"/>
</dbReference>
<dbReference type="PANTHER" id="PTHR47320:SF1">
    <property type="entry name" value="BIFUNCTIONAL URIDYLYLTRANSFERASE_URIDYLYL-REMOVING ENZYME"/>
    <property type="match status" value="1"/>
</dbReference>
<dbReference type="InterPro" id="IPR013546">
    <property type="entry name" value="PII_UdlTrfase/GS_AdlTrfase"/>
</dbReference>
<dbReference type="Gene3D" id="1.20.120.330">
    <property type="entry name" value="Nucleotidyltransferases domain 2"/>
    <property type="match status" value="1"/>
</dbReference>
<dbReference type="InterPro" id="IPR043519">
    <property type="entry name" value="NT_sf"/>
</dbReference>
<dbReference type="Pfam" id="PF01966">
    <property type="entry name" value="HD"/>
    <property type="match status" value="1"/>
</dbReference>
<dbReference type="EMBL" id="SPMX01000043">
    <property type="protein sequence ID" value="NMQ06485.1"/>
    <property type="molecule type" value="Genomic_DNA"/>
</dbReference>
<dbReference type="SUPFAM" id="SSF81593">
    <property type="entry name" value="Nucleotidyltransferase substrate binding subunit/domain"/>
    <property type="match status" value="1"/>
</dbReference>
<comment type="activity regulation">
    <text evidence="7">Uridylyltransferase (UTase) activity is inhibited by glutamine, while glutamine activates uridylyl-removing (UR) activity.</text>
</comment>
<keyword evidence="11" id="KW-1185">Reference proteome</keyword>
<dbReference type="Pfam" id="PF01909">
    <property type="entry name" value="NTP_transf_2"/>
    <property type="match status" value="1"/>
</dbReference>
<dbReference type="InterPro" id="IPR006674">
    <property type="entry name" value="HD_domain"/>
</dbReference>
<evidence type="ECO:0000256" key="6">
    <source>
        <dbReference type="ARBA" id="ARBA00023268"/>
    </source>
</evidence>
<dbReference type="InterPro" id="IPR045865">
    <property type="entry name" value="ACT-like_dom_sf"/>
</dbReference>
<dbReference type="SUPFAM" id="SSF109604">
    <property type="entry name" value="HD-domain/PDEase-like"/>
    <property type="match status" value="1"/>
</dbReference>
<comment type="catalytic activity">
    <reaction evidence="7">
        <text>[protein-PII]-uridylyl-L-tyrosine + H2O = [protein-PII]-L-tyrosine + UMP + H(+)</text>
        <dbReference type="Rhea" id="RHEA:48600"/>
        <dbReference type="Rhea" id="RHEA-COMP:12147"/>
        <dbReference type="Rhea" id="RHEA-COMP:12148"/>
        <dbReference type="ChEBI" id="CHEBI:15377"/>
        <dbReference type="ChEBI" id="CHEBI:15378"/>
        <dbReference type="ChEBI" id="CHEBI:46858"/>
        <dbReference type="ChEBI" id="CHEBI:57865"/>
        <dbReference type="ChEBI" id="CHEBI:90602"/>
    </reaction>
</comment>
<dbReference type="InterPro" id="IPR010043">
    <property type="entry name" value="UTase/UR"/>
</dbReference>
<dbReference type="RefSeq" id="WP_169071010.1">
    <property type="nucleotide sequence ID" value="NZ_JAZKUC010000001.1"/>
</dbReference>
<keyword evidence="2 7" id="KW-0548">Nucleotidyltransferase</keyword>
<dbReference type="PROSITE" id="PS51831">
    <property type="entry name" value="HD"/>
    <property type="match status" value="1"/>
</dbReference>
<evidence type="ECO:0000256" key="2">
    <source>
        <dbReference type="ARBA" id="ARBA00022695"/>
    </source>
</evidence>
<evidence type="ECO:0000256" key="4">
    <source>
        <dbReference type="ARBA" id="ARBA00022801"/>
    </source>
</evidence>
<dbReference type="Gene3D" id="3.30.70.260">
    <property type="match status" value="1"/>
</dbReference>
<organism evidence="10 11">
    <name type="scientific">Candidatus Accumulibacter contiguus</name>
    <dbReference type="NCBI Taxonomy" id="2954381"/>
    <lineage>
        <taxon>Bacteria</taxon>
        <taxon>Pseudomonadati</taxon>
        <taxon>Pseudomonadota</taxon>
        <taxon>Betaproteobacteria</taxon>
        <taxon>Candidatus Accumulibacter</taxon>
    </lineage>
</organism>
<feature type="region of interest" description="Uridylyl-removing" evidence="7">
    <location>
        <begin position="325"/>
        <end position="683"/>
    </location>
</feature>
<sequence length="866" mass="98238">MKVETVARSALISRLKTRLRDGQRLIRERFLAGGDATRLLHERCQLVDEVLCELWSDLALPASLALIAVGGYGRGELYPASDVDLLILLPEQADDVLTTRIEQLICVFWDVGLETGHSVRTIEQCLEEAAGDITVQTAMIEARLLVGSGSLFQGLSSLIRGSLDAQAFFQSKRIQQEDRHQRFSDTPYSLEANCKEGPGGLRDLQLILWIAQAAGFGKCWKDLEQRGFITEEEEELLSACEAFLCRLRIHLHLHAGRREDRLLFEYQTALAEQLGFAATANLRSSERLMQKYYRTAKTVTQINAIVLQNIGAALFPPPEEPPQRINERFQNAHEFLDVVHEDVFKQTPGAILEAFLLLQKHAELKGMSARTQRALWRARKLIDDDFRSNLDNRALFLQIFKQERHLVQEFRRMNQLGILGRYLPSFGRIVGQMQHDLFHVYTVDQHILQVVRRLRRFSMEEFAHEYPFCSRLISDLGNPWILYIAALFHDIAKGRGGDHSELGAVDAREFCEQHGLAAEDTELIVWLVRQHLLMSRIAQKQDISDPGVVAQFASIVGDERHLIALYLLTVADIRGTSPKVWNAWKGQLLEQLFQATRRFLLSGDETLMTQGVIAQRQQEALRLMRYLALPEAAHERLWKQLDTVYFLRQSAEEIAWHARALHERIEADRPVVVARLNPFGEGLEVMVYTHDQADLFVRMVGFFSRAGYSIVDAKIHTTQHGYALDTFILLDVSDRDSDRAMISYIEHELGDRLAHQAPLDVPANGRISRQVKHFPIQTLVSIQPLVSLEADETGKLFVLTVVAADRPGLLFVIASELARHRANLHTAKIATLGERVEDTFLISGGHLEESAGRVKLETDLLQHLQG</sequence>
<evidence type="ECO:0000259" key="9">
    <source>
        <dbReference type="PROSITE" id="PS51831"/>
    </source>
</evidence>
<accession>A0ABX1T9Y0</accession>
<dbReference type="PROSITE" id="PS51671">
    <property type="entry name" value="ACT"/>
    <property type="match status" value="2"/>
</dbReference>
<name>A0ABX1T9Y0_9PROT</name>
<evidence type="ECO:0000313" key="10">
    <source>
        <dbReference type="EMBL" id="NMQ06485.1"/>
    </source>
</evidence>
<dbReference type="Pfam" id="PF08335">
    <property type="entry name" value="GlnD_UR_UTase"/>
    <property type="match status" value="1"/>
</dbReference>
<keyword evidence="6 7" id="KW-0511">Multifunctional enzyme</keyword>